<dbReference type="GO" id="GO:0046677">
    <property type="term" value="P:response to antibiotic"/>
    <property type="evidence" value="ECO:0007669"/>
    <property type="project" value="InterPro"/>
</dbReference>
<feature type="binding site" evidence="5">
    <location>
        <position position="298"/>
    </location>
    <ligand>
        <name>FAD</name>
        <dbReference type="ChEBI" id="CHEBI:57692"/>
    </ligand>
</feature>
<evidence type="ECO:0000256" key="1">
    <source>
        <dbReference type="ARBA" id="ARBA00022630"/>
    </source>
</evidence>
<dbReference type="InterPro" id="IPR036188">
    <property type="entry name" value="FAD/NAD-bd_sf"/>
</dbReference>
<comment type="caution">
    <text evidence="7">The sequence shown here is derived from an EMBL/GenBank/DDBJ whole genome shotgun (WGS) entry which is preliminary data.</text>
</comment>
<feature type="binding site" evidence="5">
    <location>
        <position position="49"/>
    </location>
    <ligand>
        <name>FAD</name>
        <dbReference type="ChEBI" id="CHEBI:57692"/>
    </ligand>
</feature>
<protein>
    <recommendedName>
        <fullName evidence="5">Flavin-dependent monooxygenase</fullName>
    </recommendedName>
    <alternativeName>
        <fullName evidence="5">TetX monooxygenase</fullName>
        <shortName evidence="5">TetX</shortName>
        <ecNumber evidence="5">1.14.13.-</ecNumber>
    </alternativeName>
</protein>
<proteinExistence type="inferred from homology"/>
<keyword evidence="3 5" id="KW-0560">Oxidoreductase</keyword>
<comment type="subunit">
    <text evidence="5">Monomer.</text>
</comment>
<comment type="similarity">
    <text evidence="5">Belongs to the aromatic-ring hydroxylase family. TetX subfamily.</text>
</comment>
<dbReference type="Gene3D" id="3.50.50.60">
    <property type="entry name" value="FAD/NAD(P)-binding domain"/>
    <property type="match status" value="1"/>
</dbReference>
<evidence type="ECO:0000259" key="6">
    <source>
        <dbReference type="Pfam" id="PF01494"/>
    </source>
</evidence>
<dbReference type="RefSeq" id="WP_177026048.1">
    <property type="nucleotide sequence ID" value="NZ_CP143576.1"/>
</dbReference>
<reference evidence="7 8" key="1">
    <citation type="submission" date="2020-04" db="EMBL/GenBank/DDBJ databases">
        <title>Molecular characterization of pseudomonads from Agaricus bisporus reveal novel blotch 2 pathogens in Western Europe.</title>
        <authorList>
            <person name="Taparia T."/>
            <person name="Krijger M."/>
            <person name="Haynes E."/>
            <person name="Elpinstone J.G."/>
            <person name="Noble R."/>
            <person name="Van Der Wolf J."/>
        </authorList>
    </citation>
    <scope>NUCLEOTIDE SEQUENCE [LARGE SCALE GENOMIC DNA]</scope>
    <source>
        <strain evidence="7 8">IPO3753</strain>
    </source>
</reference>
<feature type="domain" description="FAD-binding" evidence="6">
    <location>
        <begin position="7"/>
        <end position="330"/>
    </location>
</feature>
<comment type="subcellular location">
    <subcellularLocation>
        <location evidence="5">Cytoplasm</location>
    </subcellularLocation>
</comment>
<dbReference type="EMBL" id="JACAQR010000015">
    <property type="protein sequence ID" value="NWD42624.1"/>
    <property type="molecule type" value="Genomic_DNA"/>
</dbReference>
<feature type="binding site" evidence="5">
    <location>
        <position position="42"/>
    </location>
    <ligand>
        <name>NADPH</name>
        <dbReference type="ChEBI" id="CHEBI:57783"/>
    </ligand>
</feature>
<dbReference type="PRINTS" id="PR00420">
    <property type="entry name" value="RNGMNOXGNASE"/>
</dbReference>
<keyword evidence="5" id="KW-0521">NADP</keyword>
<keyword evidence="4 5" id="KW-0503">Monooxygenase</keyword>
<evidence type="ECO:0000256" key="3">
    <source>
        <dbReference type="ARBA" id="ARBA00023002"/>
    </source>
</evidence>
<keyword evidence="5" id="KW-0963">Cytoplasm</keyword>
<evidence type="ECO:0000313" key="7">
    <source>
        <dbReference type="EMBL" id="NWD42624.1"/>
    </source>
</evidence>
<sequence>MNSSLRIAIVGGGPAGLTLARILTINGFTASVFERERGPLERPQGGTLDLHVESGQLALKKAGLEDAFHTIARYEDQGSRLMDKHARLLFEDPSPAAGDRPEVDRTALRQILLDSLPADCVKWDVNVSEIRQAGDTCWTLHQGDTVHGPFDLVVGADGAWSKVRPLLSRYQPQYSGLTFIEFGVDDVDRRHPALATLVGQGKLDVSGDARLLVVQRNANAHLRGYGIFRVPTDWAAQQLDWSSPQGTRQSLLAQFEGWHPDILALLHASNERFLSRAIYALPVGHHWAHRPGLTLIGDAAHLMSPFGGEGVNAAMLDAAELARHLIENSTCSEAVRAYETQMFDRIEPIARDSAEAAATQLSHDDIALSLAHFRSHSAQG</sequence>
<keyword evidence="1 5" id="KW-0285">Flavoprotein</keyword>
<evidence type="ECO:0000256" key="4">
    <source>
        <dbReference type="ARBA" id="ARBA00023033"/>
    </source>
</evidence>
<dbReference type="Pfam" id="PF01494">
    <property type="entry name" value="FAD_binding_3"/>
    <property type="match status" value="1"/>
</dbReference>
<comment type="domain">
    <text evidence="5">Consists of an N-terminal FAD-binding domain with a Rossman fold and a C-terminal substrate-binding domain.</text>
</comment>
<dbReference type="InterPro" id="IPR002938">
    <property type="entry name" value="FAD-bd"/>
</dbReference>
<keyword evidence="2 5" id="KW-0274">FAD</keyword>
<dbReference type="EC" id="1.14.13.-" evidence="5"/>
<gene>
    <name evidence="7" type="ORF">HX826_12205</name>
</gene>
<dbReference type="AlphaFoldDB" id="A0AAJ3LGX1"/>
<comment type="catalytic activity">
    <reaction evidence="5">
        <text>a tetracycline + NADPH + O2 + H(+) = an 11a-hydroxytetracycline + NADP(+) + H2O</text>
        <dbReference type="Rhea" id="RHEA:61444"/>
        <dbReference type="ChEBI" id="CHEBI:15377"/>
        <dbReference type="ChEBI" id="CHEBI:15378"/>
        <dbReference type="ChEBI" id="CHEBI:15379"/>
        <dbReference type="ChEBI" id="CHEBI:57783"/>
        <dbReference type="ChEBI" id="CHEBI:58349"/>
        <dbReference type="ChEBI" id="CHEBI:144644"/>
        <dbReference type="ChEBI" id="CHEBI:144645"/>
    </reaction>
</comment>
<feature type="binding site" evidence="5">
    <location>
        <position position="105"/>
    </location>
    <ligand>
        <name>FAD</name>
        <dbReference type="ChEBI" id="CHEBI:57692"/>
    </ligand>
</feature>
<dbReference type="PANTHER" id="PTHR46972">
    <property type="entry name" value="MONOOXYGENASE ASQM-RELATED"/>
    <property type="match status" value="1"/>
</dbReference>
<dbReference type="GO" id="GO:0071949">
    <property type="term" value="F:FAD binding"/>
    <property type="evidence" value="ECO:0007669"/>
    <property type="project" value="InterPro"/>
</dbReference>
<evidence type="ECO:0000256" key="5">
    <source>
        <dbReference type="HAMAP-Rule" id="MF_00845"/>
    </source>
</evidence>
<dbReference type="HAMAP" id="MF_00845">
    <property type="entry name" value="TetX_monooxygenase"/>
    <property type="match status" value="1"/>
</dbReference>
<evidence type="ECO:0000256" key="2">
    <source>
        <dbReference type="ARBA" id="ARBA00022827"/>
    </source>
</evidence>
<dbReference type="SUPFAM" id="SSF51905">
    <property type="entry name" value="FAD/NAD(P)-binding domain"/>
    <property type="match status" value="1"/>
</dbReference>
<name>A0AAJ3LGX1_9PSED</name>
<dbReference type="Proteomes" id="UP000546584">
    <property type="component" value="Unassembled WGS sequence"/>
</dbReference>
<dbReference type="GO" id="GO:0005737">
    <property type="term" value="C:cytoplasm"/>
    <property type="evidence" value="ECO:0007669"/>
    <property type="project" value="UniProtKB-SubCell"/>
</dbReference>
<evidence type="ECO:0000313" key="8">
    <source>
        <dbReference type="Proteomes" id="UP000546584"/>
    </source>
</evidence>
<dbReference type="GO" id="GO:0004497">
    <property type="term" value="F:monooxygenase activity"/>
    <property type="evidence" value="ECO:0007669"/>
    <property type="project" value="UniProtKB-UniRule"/>
</dbReference>
<keyword evidence="5" id="KW-0547">Nucleotide-binding</keyword>
<comment type="function">
    <text evidence="5">An FAD-requiring monooxygenase active on some tetracycline antibiotic derivatives, which leads to their inactivation. Hydroxylates carbon 11a of tetracycline and some analogs.</text>
</comment>
<dbReference type="PANTHER" id="PTHR46972:SF1">
    <property type="entry name" value="FAD DEPENDENT OXIDOREDUCTASE DOMAIN-CONTAINING PROTEIN"/>
    <property type="match status" value="1"/>
</dbReference>
<dbReference type="InterPro" id="IPR043683">
    <property type="entry name" value="TetX_monooxygenase"/>
</dbReference>
<accession>A0AAJ3LGX1</accession>
<comment type="cofactor">
    <cofactor evidence="5">
        <name>FAD</name>
        <dbReference type="ChEBI" id="CHEBI:57692"/>
    </cofactor>
</comment>
<organism evidence="7 8">
    <name type="scientific">Pseudomonas yamanorum</name>
    <dbReference type="NCBI Taxonomy" id="515393"/>
    <lineage>
        <taxon>Bacteria</taxon>
        <taxon>Pseudomonadati</taxon>
        <taxon>Pseudomonadota</taxon>
        <taxon>Gammaproteobacteria</taxon>
        <taxon>Pseudomonadales</taxon>
        <taxon>Pseudomonadaceae</taxon>
        <taxon>Pseudomonas</taxon>
    </lineage>
</organism>